<keyword evidence="2" id="KW-0560">Oxidoreductase</keyword>
<organism evidence="6">
    <name type="scientific">hydrothermal vent metagenome</name>
    <dbReference type="NCBI Taxonomy" id="652676"/>
    <lineage>
        <taxon>unclassified sequences</taxon>
        <taxon>metagenomes</taxon>
        <taxon>ecological metagenomes</taxon>
    </lineage>
</organism>
<dbReference type="InterPro" id="IPR026444">
    <property type="entry name" value="Secre_tail"/>
</dbReference>
<dbReference type="InterPro" id="IPR011707">
    <property type="entry name" value="Cu-oxidase-like_N"/>
</dbReference>
<feature type="domain" description="Plastocyanin-like" evidence="4">
    <location>
        <begin position="38"/>
        <end position="151"/>
    </location>
</feature>
<evidence type="ECO:0000259" key="3">
    <source>
        <dbReference type="Pfam" id="PF07731"/>
    </source>
</evidence>
<accession>A0A3B0UN83</accession>
<dbReference type="Pfam" id="PF07732">
    <property type="entry name" value="Cu-oxidase_3"/>
    <property type="match status" value="1"/>
</dbReference>
<dbReference type="EMBL" id="UOES01000053">
    <property type="protein sequence ID" value="VAW26019.1"/>
    <property type="molecule type" value="Genomic_DNA"/>
</dbReference>
<sequence length="565" mass="61689">MRNLLLTLSILSAILANAQTPLLIPPTISGTDIELTLQNGTYAFYPGETTTTMGANGNILGPTILLNKGDFVNFIVNNQIGETTTIHWHGMHVSAENDGGPHTTIASGATWNPSFTVLDKAATYWYHPHLHYKTNEHVSKGIAGFIIVTDNDEAALTLPRTYGVDDFPMVLQTKDFDANNQIIVPSNADDVAMVNATINPYLDAPAQVVRIRLLNGSSQRVFNVGLSDNQTFYQIASDGGLLGEPNQATRLLLSPGERAEILVDFTGKNGQTIYLKSYASELPNGIYGATNPGNNASMVLDGYNPNPLNGADFNMLQFNIGAQTASPVTTVPASLVNVTPLLESTSNTTRTLTFSPASMGINQLNGEFLINDVSFDMDVINYTIPFDNTEIWELTNQSAIAHPFHIHDVQFYVLTRNGVAPPVHEQGRKDVVFVKPQETVRFITKFETFADATVPYMYHCHMLTHEDGGMMGQFAVNTPLAVADNRLAFKANLYPNPTTGSITLNLESEIDANSIKIYDQTGKELNNYGLELQGNKIQIYGLPKGLFVLQVNTEAVSISQKIIVQ</sequence>
<dbReference type="InterPro" id="IPR002355">
    <property type="entry name" value="Cu_oxidase_Cu_BS"/>
</dbReference>
<dbReference type="GO" id="GO:0005507">
    <property type="term" value="F:copper ion binding"/>
    <property type="evidence" value="ECO:0007669"/>
    <property type="project" value="InterPro"/>
</dbReference>
<protein>
    <submittedName>
        <fullName evidence="6">Multicopper oxidase</fullName>
    </submittedName>
</protein>
<name>A0A3B0UN83_9ZZZZ</name>
<dbReference type="CDD" id="cd13867">
    <property type="entry name" value="CuRO_2_CueO_FtsP"/>
    <property type="match status" value="1"/>
</dbReference>
<dbReference type="NCBIfam" id="TIGR04183">
    <property type="entry name" value="Por_Secre_tail"/>
    <property type="match status" value="1"/>
</dbReference>
<feature type="domain" description="Secretion system C-terminal sorting" evidence="5">
    <location>
        <begin position="493"/>
        <end position="564"/>
    </location>
</feature>
<dbReference type="Pfam" id="PF07731">
    <property type="entry name" value="Cu-oxidase_2"/>
    <property type="match status" value="1"/>
</dbReference>
<dbReference type="PROSITE" id="PS00080">
    <property type="entry name" value="MULTICOPPER_OXIDASE2"/>
    <property type="match status" value="1"/>
</dbReference>
<dbReference type="SUPFAM" id="SSF49503">
    <property type="entry name" value="Cupredoxins"/>
    <property type="match status" value="3"/>
</dbReference>
<dbReference type="Gene3D" id="2.60.40.420">
    <property type="entry name" value="Cupredoxins - blue copper proteins"/>
    <property type="match status" value="3"/>
</dbReference>
<dbReference type="InterPro" id="IPR045087">
    <property type="entry name" value="Cu-oxidase_fam"/>
</dbReference>
<keyword evidence="1" id="KW-0479">Metal-binding</keyword>
<reference evidence="6" key="1">
    <citation type="submission" date="2018-06" db="EMBL/GenBank/DDBJ databases">
        <authorList>
            <person name="Zhirakovskaya E."/>
        </authorList>
    </citation>
    <scope>NUCLEOTIDE SEQUENCE</scope>
</reference>
<dbReference type="PANTHER" id="PTHR48267">
    <property type="entry name" value="CUPREDOXIN SUPERFAMILY PROTEIN"/>
    <property type="match status" value="1"/>
</dbReference>
<gene>
    <name evidence="6" type="ORF">MNBD_BACTEROID06-6</name>
</gene>
<feature type="domain" description="Plastocyanin-like" evidence="3">
    <location>
        <begin position="362"/>
        <end position="477"/>
    </location>
</feature>
<dbReference type="CDD" id="cd04232">
    <property type="entry name" value="CuRO_1_CueO_FtsP"/>
    <property type="match status" value="1"/>
</dbReference>
<evidence type="ECO:0000259" key="4">
    <source>
        <dbReference type="Pfam" id="PF07732"/>
    </source>
</evidence>
<dbReference type="PANTHER" id="PTHR48267:SF1">
    <property type="entry name" value="BILIRUBIN OXIDASE"/>
    <property type="match status" value="1"/>
</dbReference>
<evidence type="ECO:0000259" key="5">
    <source>
        <dbReference type="Pfam" id="PF18962"/>
    </source>
</evidence>
<dbReference type="InterPro" id="IPR008972">
    <property type="entry name" value="Cupredoxin"/>
</dbReference>
<dbReference type="GO" id="GO:0016491">
    <property type="term" value="F:oxidoreductase activity"/>
    <property type="evidence" value="ECO:0007669"/>
    <property type="project" value="UniProtKB-KW"/>
</dbReference>
<evidence type="ECO:0000256" key="2">
    <source>
        <dbReference type="ARBA" id="ARBA00023002"/>
    </source>
</evidence>
<evidence type="ECO:0000256" key="1">
    <source>
        <dbReference type="ARBA" id="ARBA00022723"/>
    </source>
</evidence>
<dbReference type="Pfam" id="PF18962">
    <property type="entry name" value="Por_Secre_tail"/>
    <property type="match status" value="1"/>
</dbReference>
<dbReference type="InterPro" id="IPR011706">
    <property type="entry name" value="Cu-oxidase_C"/>
</dbReference>
<dbReference type="AlphaFoldDB" id="A0A3B0UN83"/>
<dbReference type="CDD" id="cd13890">
    <property type="entry name" value="CuRO_3_CueO_FtsP"/>
    <property type="match status" value="1"/>
</dbReference>
<proteinExistence type="predicted"/>
<evidence type="ECO:0000313" key="6">
    <source>
        <dbReference type="EMBL" id="VAW26019.1"/>
    </source>
</evidence>